<protein>
    <recommendedName>
        <fullName evidence="1">Secretion system C-terminal sorting domain-containing protein</fullName>
    </recommendedName>
</protein>
<dbReference type="EMBL" id="BSOH01000001">
    <property type="protein sequence ID" value="GLR15550.1"/>
    <property type="molecule type" value="Genomic_DNA"/>
</dbReference>
<keyword evidence="3" id="KW-1185">Reference proteome</keyword>
<reference evidence="2" key="2">
    <citation type="submission" date="2023-01" db="EMBL/GenBank/DDBJ databases">
        <title>Draft genome sequence of Portibacter lacus strain NBRC 108769.</title>
        <authorList>
            <person name="Sun Q."/>
            <person name="Mori K."/>
        </authorList>
    </citation>
    <scope>NUCLEOTIDE SEQUENCE</scope>
    <source>
        <strain evidence="2">NBRC 108769</strain>
    </source>
</reference>
<feature type="domain" description="Secretion system C-terminal sorting" evidence="1">
    <location>
        <begin position="508"/>
        <end position="573"/>
    </location>
</feature>
<reference evidence="2" key="1">
    <citation type="journal article" date="2014" name="Int. J. Syst. Evol. Microbiol.">
        <title>Complete genome sequence of Corynebacterium casei LMG S-19264T (=DSM 44701T), isolated from a smear-ripened cheese.</title>
        <authorList>
            <consortium name="US DOE Joint Genome Institute (JGI-PGF)"/>
            <person name="Walter F."/>
            <person name="Albersmeier A."/>
            <person name="Kalinowski J."/>
            <person name="Ruckert C."/>
        </authorList>
    </citation>
    <scope>NUCLEOTIDE SEQUENCE</scope>
    <source>
        <strain evidence="2">NBRC 108769</strain>
    </source>
</reference>
<evidence type="ECO:0000313" key="2">
    <source>
        <dbReference type="EMBL" id="GLR15550.1"/>
    </source>
</evidence>
<evidence type="ECO:0000313" key="3">
    <source>
        <dbReference type="Proteomes" id="UP001156666"/>
    </source>
</evidence>
<accession>A0AA37SK69</accession>
<organism evidence="2 3">
    <name type="scientific">Portibacter lacus</name>
    <dbReference type="NCBI Taxonomy" id="1099794"/>
    <lineage>
        <taxon>Bacteria</taxon>
        <taxon>Pseudomonadati</taxon>
        <taxon>Bacteroidota</taxon>
        <taxon>Saprospiria</taxon>
        <taxon>Saprospirales</taxon>
        <taxon>Haliscomenobacteraceae</taxon>
        <taxon>Portibacter</taxon>
    </lineage>
</organism>
<evidence type="ECO:0000259" key="1">
    <source>
        <dbReference type="Pfam" id="PF18962"/>
    </source>
</evidence>
<gene>
    <name evidence="2" type="ORF">GCM10007940_01650</name>
</gene>
<dbReference type="GO" id="GO:0019867">
    <property type="term" value="C:outer membrane"/>
    <property type="evidence" value="ECO:0007669"/>
    <property type="project" value="InterPro"/>
</dbReference>
<sequence>MGAILCAFFFTANSQTIGIIGSATPGGWDVDTNMVKHPDSAHLWTMDITLIDGAVKFRKDDTWDTNWGSSDFPTGIGTQGGDDIPVFAGTYHITFDTLSGAYSFEVESVIGLIGDATANGWESDINMYEDTNGVFFVKADLTEGKAKFRLNDDWAVAWGGDDFPMGTASKTGGDIPVTKAGTYNITFDTLSGAYNFEELVTYSSIGILGDATGGGWDSATYLVQSASDPNLWEGNIELTEGEIKFRANDDWDVTWGSGTFPMDTAVMPGDNIAVIPGRYLVTFNTESGVYNFLEVIYYETIGLIGSAADGWEEDRDMTRSETDSAQWTLRTELLNGEAKFRADNDWIDSWGGGDFPSGIAGYNATSANIPVTEGEYIINFNTTTRTYEFIELVIYDTIGIVGSANGIDDGNSGWDSDIFLNKDAVDEQLWTLSPVDLVEGECKFRVNADWAINWGAADFPSGVGVQDGDNIPVPAGTYFVSFRSDEASYSFQPPSSVHSESLLNEVKIYPNPTDNFINIDMDSELITGNVNIEIIDVTGKKVISKVSAAQKSVRIDVSTLVPGTYFVKMYNKTFLVAKPISVK</sequence>
<dbReference type="Proteomes" id="UP001156666">
    <property type="component" value="Unassembled WGS sequence"/>
</dbReference>
<proteinExistence type="predicted"/>
<dbReference type="Pfam" id="PF18962">
    <property type="entry name" value="Por_Secre_tail"/>
    <property type="match status" value="1"/>
</dbReference>
<comment type="caution">
    <text evidence="2">The sequence shown here is derived from an EMBL/GenBank/DDBJ whole genome shotgun (WGS) entry which is preliminary data.</text>
</comment>
<dbReference type="NCBIfam" id="TIGR04183">
    <property type="entry name" value="Por_Secre_tail"/>
    <property type="match status" value="1"/>
</dbReference>
<dbReference type="InterPro" id="IPR026444">
    <property type="entry name" value="Secre_tail"/>
</dbReference>
<dbReference type="Gene3D" id="2.60.40.3620">
    <property type="match status" value="5"/>
</dbReference>
<dbReference type="AlphaFoldDB" id="A0AA37SK69"/>
<name>A0AA37SK69_9BACT</name>
<dbReference type="GO" id="GO:2001070">
    <property type="term" value="F:starch binding"/>
    <property type="evidence" value="ECO:0007669"/>
    <property type="project" value="InterPro"/>
</dbReference>